<dbReference type="PANTHER" id="PTHR43782:SF3">
    <property type="entry name" value="ARGINASE"/>
    <property type="match status" value="1"/>
</dbReference>
<dbReference type="EC" id="3.5.3.25" evidence="5"/>
<evidence type="ECO:0000256" key="2">
    <source>
        <dbReference type="ARBA" id="ARBA00022801"/>
    </source>
</evidence>
<dbReference type="RefSeq" id="WP_004325938.1">
    <property type="nucleotide sequence ID" value="NZ_BAABYV010000001.1"/>
</dbReference>
<organism evidence="5">
    <name type="scientific">Bacteroides ovatus</name>
    <dbReference type="NCBI Taxonomy" id="28116"/>
    <lineage>
        <taxon>Bacteria</taxon>
        <taxon>Pseudomonadati</taxon>
        <taxon>Bacteroidota</taxon>
        <taxon>Bacteroidia</taxon>
        <taxon>Bacteroidales</taxon>
        <taxon>Bacteroidaceae</taxon>
        <taxon>Bacteroides</taxon>
    </lineage>
</organism>
<sequence length="339" mass="37832">MNNSSLLADVSGIPYFCFKKMRKYLLSLALVVGVVSMNAQEKVTNNVNMENKKSTLRFIYPQWQGGIVDHWMPDIPAEDSSRGYYLGAQLLNYLAPQTGQKTVEVPVSLDINDRATEKGISARSVILKQTKAALDLLKENHPDRIVTLGGECSVSVVPFTYLINRYPDDVAIVWIDAHPDINLPYDEYKGYHAMALTACLGMGDEEIMELLPGKTDASKALIVGLRSWDEGMQERQRKLGIKELSPQEVANDRTKIMEWLKSTGVSKVVIHFDMDVLDPAEIIAAVGIEPNGMKIEEVVRIINDISSEYDLVGLTVAEPMPRVAIKLRNMLNQLPLLKD</sequence>
<gene>
    <name evidence="5" type="primary">dcsB</name>
    <name evidence="5" type="ORF">BOLFYP28_01935</name>
</gene>
<dbReference type="InterPro" id="IPR023696">
    <property type="entry name" value="Ureohydrolase_dom_sf"/>
</dbReference>
<name>A0A6N2V7C3_BACOV</name>
<evidence type="ECO:0000256" key="3">
    <source>
        <dbReference type="ARBA" id="ARBA00023211"/>
    </source>
</evidence>
<dbReference type="PANTHER" id="PTHR43782">
    <property type="entry name" value="ARGINASE"/>
    <property type="match status" value="1"/>
</dbReference>
<dbReference type="InterPro" id="IPR006035">
    <property type="entry name" value="Ureohydrolase"/>
</dbReference>
<evidence type="ECO:0000256" key="4">
    <source>
        <dbReference type="PROSITE-ProRule" id="PRU00742"/>
    </source>
</evidence>
<dbReference type="GO" id="GO:0004053">
    <property type="term" value="F:arginase activity"/>
    <property type="evidence" value="ECO:0007669"/>
    <property type="project" value="TreeGrafter"/>
</dbReference>
<dbReference type="AlphaFoldDB" id="A0A6N2V7C3"/>
<dbReference type="SUPFAM" id="SSF52768">
    <property type="entry name" value="Arginase/deacetylase"/>
    <property type="match status" value="1"/>
</dbReference>
<dbReference type="CDD" id="cd09999">
    <property type="entry name" value="Arginase-like_1"/>
    <property type="match status" value="1"/>
</dbReference>
<reference evidence="5" key="1">
    <citation type="submission" date="2019-11" db="EMBL/GenBank/DDBJ databases">
        <authorList>
            <person name="Feng L."/>
        </authorList>
    </citation>
    <scope>NUCLEOTIDE SEQUENCE</scope>
    <source>
        <strain evidence="5">BovatusLFYP28</strain>
    </source>
</reference>
<dbReference type="GO" id="GO:0005829">
    <property type="term" value="C:cytosol"/>
    <property type="evidence" value="ECO:0007669"/>
    <property type="project" value="TreeGrafter"/>
</dbReference>
<accession>A0A6N2V7C3</accession>
<dbReference type="Pfam" id="PF00491">
    <property type="entry name" value="Arginase"/>
    <property type="match status" value="1"/>
</dbReference>
<dbReference type="PRINTS" id="PR00116">
    <property type="entry name" value="ARGINASE"/>
</dbReference>
<dbReference type="EMBL" id="CACRTD010000034">
    <property type="protein sequence ID" value="VYT22836.1"/>
    <property type="molecule type" value="Genomic_DNA"/>
</dbReference>
<protein>
    <submittedName>
        <fullName evidence="5">N(Omega)-hydroxy-L-arginine amidinohydrolase</fullName>
        <ecNumber evidence="5">3.5.3.25</ecNumber>
    </submittedName>
</protein>
<proteinExistence type="inferred from homology"/>
<keyword evidence="1" id="KW-0479">Metal-binding</keyword>
<evidence type="ECO:0000256" key="1">
    <source>
        <dbReference type="ARBA" id="ARBA00022723"/>
    </source>
</evidence>
<keyword evidence="3" id="KW-0464">Manganese</keyword>
<evidence type="ECO:0000313" key="5">
    <source>
        <dbReference type="EMBL" id="VYT22836.1"/>
    </source>
</evidence>
<comment type="similarity">
    <text evidence="4">Belongs to the arginase family.</text>
</comment>
<dbReference type="PROSITE" id="PS51409">
    <property type="entry name" value="ARGINASE_2"/>
    <property type="match status" value="1"/>
</dbReference>
<dbReference type="GO" id="GO:0030145">
    <property type="term" value="F:manganese ion binding"/>
    <property type="evidence" value="ECO:0007669"/>
    <property type="project" value="TreeGrafter"/>
</dbReference>
<keyword evidence="2 5" id="KW-0378">Hydrolase</keyword>
<dbReference type="Gene3D" id="3.40.800.10">
    <property type="entry name" value="Ureohydrolase domain"/>
    <property type="match status" value="1"/>
</dbReference>